<dbReference type="Proteomes" id="UP000295765">
    <property type="component" value="Unassembled WGS sequence"/>
</dbReference>
<keyword evidence="3" id="KW-1185">Reference proteome</keyword>
<sequence length="319" mass="35046">MNIGGLEVPIEDTPFGPRATSGGDDALDRLQWIVNAALEGDLPGLAESIEHREPCDDGAIFACPVEPGEDLTEARAAWRARTGGELGDDVYCLALRWRGPDFYLPRAVLAAVIHELQARRAAAPKPPSPWLFTLQAIHHDPHPDEAFALRELEARARDVDALAARPGDVEQRATVAAKRRLLLAELEQYGVLSGPMGLHRVRWLERWALPTLLGYQHAALAIGFYWSSAPRRGRIGPPPQVPSVLGATVSVDWFRRPAPVPAKWDADDWLAFCERTLLDARLGEAYDGDIFVHQGGLRVSIAWRRDDGVHAAVVRAAGR</sequence>
<comment type="caution">
    <text evidence="2">The sequence shown here is derived from an EMBL/GenBank/DDBJ whole genome shotgun (WGS) entry which is preliminary data.</text>
</comment>
<evidence type="ECO:0000256" key="1">
    <source>
        <dbReference type="SAM" id="MobiDB-lite"/>
    </source>
</evidence>
<evidence type="ECO:0000313" key="2">
    <source>
        <dbReference type="EMBL" id="TCO80655.1"/>
    </source>
</evidence>
<dbReference type="RefSeq" id="WP_132543357.1">
    <property type="nucleotide sequence ID" value="NZ_SLWY01000013.1"/>
</dbReference>
<name>A0A4R2LMH6_9GAMM</name>
<gene>
    <name evidence="2" type="ORF">EV699_113133</name>
</gene>
<reference evidence="2 3" key="1">
    <citation type="submission" date="2019-03" db="EMBL/GenBank/DDBJ databases">
        <title>Genomic Encyclopedia of Type Strains, Phase IV (KMG-IV): sequencing the most valuable type-strain genomes for metagenomic binning, comparative biology and taxonomic classification.</title>
        <authorList>
            <person name="Goeker M."/>
        </authorList>
    </citation>
    <scope>NUCLEOTIDE SEQUENCE [LARGE SCALE GENOMIC DNA]</scope>
    <source>
        <strain evidence="2 3">DSM 25287</strain>
    </source>
</reference>
<organism evidence="2 3">
    <name type="scientific">Plasticicumulans lactativorans</name>
    <dbReference type="NCBI Taxonomy" id="1133106"/>
    <lineage>
        <taxon>Bacteria</taxon>
        <taxon>Pseudomonadati</taxon>
        <taxon>Pseudomonadota</taxon>
        <taxon>Gammaproteobacteria</taxon>
        <taxon>Candidatus Competibacteraceae</taxon>
        <taxon>Plasticicumulans</taxon>
    </lineage>
</organism>
<evidence type="ECO:0000313" key="3">
    <source>
        <dbReference type="Proteomes" id="UP000295765"/>
    </source>
</evidence>
<proteinExistence type="predicted"/>
<protein>
    <submittedName>
        <fullName evidence="2">Uncharacterized protein</fullName>
    </submittedName>
</protein>
<feature type="region of interest" description="Disordered" evidence="1">
    <location>
        <begin position="1"/>
        <end position="21"/>
    </location>
</feature>
<accession>A0A4R2LMH6</accession>
<dbReference type="AlphaFoldDB" id="A0A4R2LMH6"/>
<dbReference type="EMBL" id="SLWY01000013">
    <property type="protein sequence ID" value="TCO80655.1"/>
    <property type="molecule type" value="Genomic_DNA"/>
</dbReference>
<dbReference type="OrthoDB" id="9856844at2"/>